<evidence type="ECO:0000256" key="2">
    <source>
        <dbReference type="ARBA" id="ARBA00013267"/>
    </source>
</evidence>
<dbReference type="GO" id="GO:0032267">
    <property type="term" value="F:tRNA(Ile)-lysidine synthase activity"/>
    <property type="evidence" value="ECO:0007669"/>
    <property type="project" value="UniProtKB-EC"/>
</dbReference>
<dbReference type="InterPro" id="IPR012795">
    <property type="entry name" value="tRNA_Ile_lys_synt_N"/>
</dbReference>
<feature type="domain" description="Lysidine-tRNA(Ile) synthetase C-terminal" evidence="9">
    <location>
        <begin position="269"/>
        <end position="332"/>
    </location>
</feature>
<gene>
    <name evidence="10" type="ORF">NOR51B_2645</name>
</gene>
<evidence type="ECO:0000313" key="11">
    <source>
        <dbReference type="Proteomes" id="UP000004699"/>
    </source>
</evidence>
<dbReference type="eggNOG" id="COG0037">
    <property type="taxonomic scope" value="Bacteria"/>
</dbReference>
<dbReference type="SUPFAM" id="SSF52402">
    <property type="entry name" value="Adenine nucleotide alpha hydrolases-like"/>
    <property type="match status" value="1"/>
</dbReference>
<evidence type="ECO:0000256" key="6">
    <source>
        <dbReference type="ARBA" id="ARBA00022741"/>
    </source>
</evidence>
<keyword evidence="4" id="KW-0436">Ligase</keyword>
<evidence type="ECO:0000256" key="1">
    <source>
        <dbReference type="ARBA" id="ARBA00004496"/>
    </source>
</evidence>
<evidence type="ECO:0000256" key="3">
    <source>
        <dbReference type="ARBA" id="ARBA00022490"/>
    </source>
</evidence>
<evidence type="ECO:0000256" key="5">
    <source>
        <dbReference type="ARBA" id="ARBA00022694"/>
    </source>
</evidence>
<accession>B8KSZ3</accession>
<dbReference type="HOGENOM" id="CLU_018869_2_0_6"/>
<dbReference type="STRING" id="565045.NOR51B_2645"/>
<dbReference type="InterPro" id="IPR011063">
    <property type="entry name" value="TilS/TtcA_N"/>
</dbReference>
<name>B8KSZ3_9GAMM</name>
<protein>
    <recommendedName>
        <fullName evidence="2">tRNA(Ile)-lysidine synthetase</fullName>
        <ecNumber evidence="2">6.3.4.19</ecNumber>
    </recommendedName>
</protein>
<comment type="catalytic activity">
    <reaction evidence="8">
        <text>cytidine(34) in tRNA(Ile2) + L-lysine + ATP = lysidine(34) in tRNA(Ile2) + AMP + diphosphate + H(+)</text>
        <dbReference type="Rhea" id="RHEA:43744"/>
        <dbReference type="Rhea" id="RHEA-COMP:10625"/>
        <dbReference type="Rhea" id="RHEA-COMP:10670"/>
        <dbReference type="ChEBI" id="CHEBI:15378"/>
        <dbReference type="ChEBI" id="CHEBI:30616"/>
        <dbReference type="ChEBI" id="CHEBI:32551"/>
        <dbReference type="ChEBI" id="CHEBI:33019"/>
        <dbReference type="ChEBI" id="CHEBI:82748"/>
        <dbReference type="ChEBI" id="CHEBI:83665"/>
        <dbReference type="ChEBI" id="CHEBI:456215"/>
        <dbReference type="EC" id="6.3.4.19"/>
    </reaction>
</comment>
<dbReference type="PANTHER" id="PTHR43033:SF1">
    <property type="entry name" value="TRNA(ILE)-LYSIDINE SYNTHASE-RELATED"/>
    <property type="match status" value="1"/>
</dbReference>
<dbReference type="SUPFAM" id="SSF82829">
    <property type="entry name" value="MesJ substrate recognition domain-like"/>
    <property type="match status" value="1"/>
</dbReference>
<dbReference type="Gene3D" id="1.20.59.20">
    <property type="match status" value="1"/>
</dbReference>
<dbReference type="CDD" id="cd01992">
    <property type="entry name" value="TilS_N"/>
    <property type="match status" value="1"/>
</dbReference>
<dbReference type="Pfam" id="PF01171">
    <property type="entry name" value="ATP_bind_3"/>
    <property type="match status" value="1"/>
</dbReference>
<reference evidence="11" key="1">
    <citation type="journal article" date="2013" name="BMC Microbiol.">
        <title>Taxonomy and evolution of bacteriochlorophyll a-containing members of the OM60/NOR5 clade of marine gammaproteobacteria: description of Luminiphilus syltensis gen. nov., sp. nov., reclassification of Haliea rubra as Pseudohaliea rubra gen. nov., comb. nov., and emendation of Chromatocurvus halotolerans.</title>
        <authorList>
            <person name="Spring S."/>
            <person name="Riedel T."/>
            <person name="Sproer C."/>
            <person name="Yan S."/>
            <person name="Harder J."/>
            <person name="Fuchs B.M."/>
        </authorList>
    </citation>
    <scope>NUCLEOTIDE SEQUENCE [LARGE SCALE GENOMIC DNA]</scope>
    <source>
        <strain evidence="11">NOR51-B</strain>
    </source>
</reference>
<evidence type="ECO:0000256" key="8">
    <source>
        <dbReference type="ARBA" id="ARBA00048539"/>
    </source>
</evidence>
<proteinExistence type="predicted"/>
<keyword evidence="7" id="KW-0067">ATP-binding</keyword>
<dbReference type="PANTHER" id="PTHR43033">
    <property type="entry name" value="TRNA(ILE)-LYSIDINE SYNTHASE-RELATED"/>
    <property type="match status" value="1"/>
</dbReference>
<dbReference type="InterPro" id="IPR012094">
    <property type="entry name" value="tRNA_Ile_lys_synt"/>
</dbReference>
<dbReference type="GO" id="GO:0005737">
    <property type="term" value="C:cytoplasm"/>
    <property type="evidence" value="ECO:0007669"/>
    <property type="project" value="UniProtKB-SubCell"/>
</dbReference>
<organism evidence="10 11">
    <name type="scientific">Luminiphilus syltensis NOR5-1B</name>
    <dbReference type="NCBI Taxonomy" id="565045"/>
    <lineage>
        <taxon>Bacteria</taxon>
        <taxon>Pseudomonadati</taxon>
        <taxon>Pseudomonadota</taxon>
        <taxon>Gammaproteobacteria</taxon>
        <taxon>Cellvibrionales</taxon>
        <taxon>Halieaceae</taxon>
        <taxon>Luminiphilus</taxon>
    </lineage>
</organism>
<dbReference type="SMART" id="SM00977">
    <property type="entry name" value="TilS_C"/>
    <property type="match status" value="1"/>
</dbReference>
<dbReference type="OrthoDB" id="9807403at2"/>
<comment type="subcellular location">
    <subcellularLocation>
        <location evidence="1">Cytoplasm</location>
    </subcellularLocation>
</comment>
<dbReference type="EC" id="6.3.4.19" evidence="2"/>
<dbReference type="NCBIfam" id="TIGR02432">
    <property type="entry name" value="lysidine_TilS_N"/>
    <property type="match status" value="1"/>
</dbReference>
<evidence type="ECO:0000259" key="9">
    <source>
        <dbReference type="SMART" id="SM00977"/>
    </source>
</evidence>
<dbReference type="SUPFAM" id="SSF56037">
    <property type="entry name" value="PheT/TilS domain"/>
    <property type="match status" value="1"/>
</dbReference>
<dbReference type="EMBL" id="DS999411">
    <property type="protein sequence ID" value="EED36693.1"/>
    <property type="molecule type" value="Genomic_DNA"/>
</dbReference>
<dbReference type="GO" id="GO:0005524">
    <property type="term" value="F:ATP binding"/>
    <property type="evidence" value="ECO:0007669"/>
    <property type="project" value="UniProtKB-KW"/>
</dbReference>
<keyword evidence="11" id="KW-1185">Reference proteome</keyword>
<dbReference type="AlphaFoldDB" id="B8KSZ3"/>
<sequence>MTLGDESSAIEVRAREARYRAFDDAVGQGEALFQAHHLDDQVETVLYRLLRGSGPRGLRGIPAERSLTRGKVVRPLLDIGRLELLNFCRDARLSFVQDPSNDDFRFDRNYLRHAVLPVIEQRWPGYRATLSRAAATQNLMVTWLEEEGLHIEVGLMGDPGISFDRTDSDPQRLATRLHHWLATEGLSVPDQRRLVEFARQAMFARADRQPRLALGPTVLESWRGVIYWHASSVDIALPRQLVAGQIVKTPVGRLEWRSDPLGIPAGTRLSTRLPGPGERVRVPGGRRRSIRKLLQERAVPPWWRDQLPLIEWEGNPVALLPVGLLSSAKPDIEALSTDPLAPVWVPDSMRQLGGRVVD</sequence>
<dbReference type="GO" id="GO:0008033">
    <property type="term" value="P:tRNA processing"/>
    <property type="evidence" value="ECO:0007669"/>
    <property type="project" value="UniProtKB-KW"/>
</dbReference>
<dbReference type="InterPro" id="IPR015262">
    <property type="entry name" value="tRNA_Ile_lys_synt_subst-bd"/>
</dbReference>
<dbReference type="Pfam" id="PF11734">
    <property type="entry name" value="TilS_C"/>
    <property type="match status" value="1"/>
</dbReference>
<dbReference type="NCBIfam" id="TIGR02433">
    <property type="entry name" value="lysidine_TilS_C"/>
    <property type="match status" value="1"/>
</dbReference>
<keyword evidence="6" id="KW-0547">Nucleotide-binding</keyword>
<keyword evidence="5" id="KW-0819">tRNA processing</keyword>
<dbReference type="InterPro" id="IPR012796">
    <property type="entry name" value="Lysidine-tRNA-synth_C"/>
</dbReference>
<evidence type="ECO:0000256" key="7">
    <source>
        <dbReference type="ARBA" id="ARBA00022840"/>
    </source>
</evidence>
<dbReference type="InterPro" id="IPR014729">
    <property type="entry name" value="Rossmann-like_a/b/a_fold"/>
</dbReference>
<evidence type="ECO:0000256" key="4">
    <source>
        <dbReference type="ARBA" id="ARBA00022598"/>
    </source>
</evidence>
<dbReference type="Pfam" id="PF09179">
    <property type="entry name" value="TilS"/>
    <property type="match status" value="1"/>
</dbReference>
<keyword evidence="3" id="KW-0963">Cytoplasm</keyword>
<dbReference type="Gene3D" id="3.40.50.620">
    <property type="entry name" value="HUPs"/>
    <property type="match status" value="1"/>
</dbReference>
<dbReference type="Proteomes" id="UP000004699">
    <property type="component" value="Unassembled WGS sequence"/>
</dbReference>
<evidence type="ECO:0000313" key="10">
    <source>
        <dbReference type="EMBL" id="EED36693.1"/>
    </source>
</evidence>